<reference evidence="2" key="1">
    <citation type="submission" date="2023-10" db="EMBL/GenBank/DDBJ databases">
        <authorList>
            <person name="Chen Y."/>
            <person name="Shah S."/>
            <person name="Dougan E. K."/>
            <person name="Thang M."/>
            <person name="Chan C."/>
        </authorList>
    </citation>
    <scope>NUCLEOTIDE SEQUENCE [LARGE SCALE GENOMIC DNA]</scope>
</reference>
<comment type="caution">
    <text evidence="2">The sequence shown here is derived from an EMBL/GenBank/DDBJ whole genome shotgun (WGS) entry which is preliminary data.</text>
</comment>
<evidence type="ECO:0000313" key="3">
    <source>
        <dbReference type="Proteomes" id="UP001189429"/>
    </source>
</evidence>
<dbReference type="EMBL" id="CAUYUJ010018543">
    <property type="protein sequence ID" value="CAK0884410.1"/>
    <property type="molecule type" value="Genomic_DNA"/>
</dbReference>
<proteinExistence type="predicted"/>
<sequence>MLVASMASSVNSERCSLGSASLPRKPPSARPTRTRGSDATGTTQSSRRLRGDSSLTMVWKHSAGVSTSAFRRDVSRQKMGSTVRHRAHRAPARHSISVPPTLAAEATTLSNIVITGPQARRAEAARQGPWRA</sequence>
<feature type="compositionally biased region" description="Polar residues" evidence="1">
    <location>
        <begin position="37"/>
        <end position="46"/>
    </location>
</feature>
<accession>A0ABN9WDJ0</accession>
<dbReference type="Proteomes" id="UP001189429">
    <property type="component" value="Unassembled WGS sequence"/>
</dbReference>
<organism evidence="2 3">
    <name type="scientific">Prorocentrum cordatum</name>
    <dbReference type="NCBI Taxonomy" id="2364126"/>
    <lineage>
        <taxon>Eukaryota</taxon>
        <taxon>Sar</taxon>
        <taxon>Alveolata</taxon>
        <taxon>Dinophyceae</taxon>
        <taxon>Prorocentrales</taxon>
        <taxon>Prorocentraceae</taxon>
        <taxon>Prorocentrum</taxon>
    </lineage>
</organism>
<feature type="region of interest" description="Disordered" evidence="1">
    <location>
        <begin position="1"/>
        <end position="98"/>
    </location>
</feature>
<evidence type="ECO:0000256" key="1">
    <source>
        <dbReference type="SAM" id="MobiDB-lite"/>
    </source>
</evidence>
<name>A0ABN9WDJ0_9DINO</name>
<protein>
    <submittedName>
        <fullName evidence="2">Uncharacterized protein</fullName>
    </submittedName>
</protein>
<keyword evidence="3" id="KW-1185">Reference proteome</keyword>
<feature type="compositionally biased region" description="Polar residues" evidence="1">
    <location>
        <begin position="1"/>
        <end position="14"/>
    </location>
</feature>
<evidence type="ECO:0000313" key="2">
    <source>
        <dbReference type="EMBL" id="CAK0884410.1"/>
    </source>
</evidence>
<feature type="compositionally biased region" description="Basic residues" evidence="1">
    <location>
        <begin position="83"/>
        <end position="92"/>
    </location>
</feature>
<gene>
    <name evidence="2" type="ORF">PCOR1329_LOCUS66365</name>
</gene>